<gene>
    <name evidence="4" type="ORF">GCM10010448_09700</name>
</gene>
<proteinExistence type="predicted"/>
<feature type="region of interest" description="Disordered" evidence="2">
    <location>
        <begin position="149"/>
        <end position="191"/>
    </location>
</feature>
<feature type="compositionally biased region" description="Gly residues" evidence="2">
    <location>
        <begin position="158"/>
        <end position="183"/>
    </location>
</feature>
<accession>A0ABP6L4E6</accession>
<comment type="caution">
    <text evidence="4">The sequence shown here is derived from an EMBL/GenBank/DDBJ whole genome shotgun (WGS) entry which is preliminary data.</text>
</comment>
<dbReference type="EMBL" id="BAAAUF010000008">
    <property type="protein sequence ID" value="GAA3029781.1"/>
    <property type="molecule type" value="Genomic_DNA"/>
</dbReference>
<dbReference type="Gene3D" id="1.20.120.520">
    <property type="entry name" value="nmb1532 protein domain like"/>
    <property type="match status" value="1"/>
</dbReference>
<keyword evidence="5" id="KW-1185">Reference proteome</keyword>
<keyword evidence="1" id="KW-0175">Coiled coil</keyword>
<reference evidence="5" key="1">
    <citation type="journal article" date="2019" name="Int. J. Syst. Evol. Microbiol.">
        <title>The Global Catalogue of Microorganisms (GCM) 10K type strain sequencing project: providing services to taxonomists for standard genome sequencing and annotation.</title>
        <authorList>
            <consortium name="The Broad Institute Genomics Platform"/>
            <consortium name="The Broad Institute Genome Sequencing Center for Infectious Disease"/>
            <person name="Wu L."/>
            <person name="Ma J."/>
        </authorList>
    </citation>
    <scope>NUCLEOTIDE SEQUENCE [LARGE SCALE GENOMIC DNA]</scope>
    <source>
        <strain evidence="5">JCM 9091</strain>
    </source>
</reference>
<evidence type="ECO:0000256" key="1">
    <source>
        <dbReference type="SAM" id="Coils"/>
    </source>
</evidence>
<evidence type="ECO:0000313" key="5">
    <source>
        <dbReference type="Proteomes" id="UP001501532"/>
    </source>
</evidence>
<evidence type="ECO:0000313" key="4">
    <source>
        <dbReference type="EMBL" id="GAA3029781.1"/>
    </source>
</evidence>
<dbReference type="InterPro" id="IPR012312">
    <property type="entry name" value="Hemerythrin-like"/>
</dbReference>
<protein>
    <recommendedName>
        <fullName evidence="3">Hemerythrin-like domain-containing protein</fullName>
    </recommendedName>
</protein>
<evidence type="ECO:0000259" key="3">
    <source>
        <dbReference type="Pfam" id="PF01814"/>
    </source>
</evidence>
<evidence type="ECO:0000256" key="2">
    <source>
        <dbReference type="SAM" id="MobiDB-lite"/>
    </source>
</evidence>
<feature type="domain" description="Hemerythrin-like" evidence="3">
    <location>
        <begin position="21"/>
        <end position="147"/>
    </location>
</feature>
<dbReference type="CDD" id="cd12108">
    <property type="entry name" value="Hr-like"/>
    <property type="match status" value="1"/>
</dbReference>
<name>A0ABP6L4E6_9ACTN</name>
<feature type="coiled-coil region" evidence="1">
    <location>
        <begin position="88"/>
        <end position="138"/>
    </location>
</feature>
<dbReference type="RefSeq" id="WP_234516395.1">
    <property type="nucleotide sequence ID" value="NZ_BAAAUF010000008.1"/>
</dbReference>
<dbReference type="Proteomes" id="UP001501532">
    <property type="component" value="Unassembled WGS sequence"/>
</dbReference>
<sequence>MSEGFQLDAEGKITAATSFLMIHHALRRDAARFPHALAALNPHDTEQARRLAGHWKLYHWALADHSENEDDSLFPLVTSRAGELAPAMAELEEDHADLDRELEEITRQMERLPEAGAIEAARAATERLQAHLDRHLAQEEKHIVPVLVDRVRPEEIAGGQGGGGRGQGGGPGGGPQGPGGAQDGDGDAYQPPTWLISAWTDEGLDPAVTDAALAALPPKFREQMGPALAGWRADYHRLVGEVWRDVPAELAPKAP</sequence>
<organism evidence="4 5">
    <name type="scientific">Streptomyces glomeratus</name>
    <dbReference type="NCBI Taxonomy" id="284452"/>
    <lineage>
        <taxon>Bacteria</taxon>
        <taxon>Bacillati</taxon>
        <taxon>Actinomycetota</taxon>
        <taxon>Actinomycetes</taxon>
        <taxon>Kitasatosporales</taxon>
        <taxon>Streptomycetaceae</taxon>
        <taxon>Streptomyces</taxon>
    </lineage>
</organism>
<dbReference type="Pfam" id="PF01814">
    <property type="entry name" value="Hemerythrin"/>
    <property type="match status" value="1"/>
</dbReference>